<evidence type="ECO:0000313" key="1">
    <source>
        <dbReference type="EMBL" id="KAK5045975.1"/>
    </source>
</evidence>
<name>A0AAV9MX04_9EURO</name>
<keyword evidence="2" id="KW-1185">Reference proteome</keyword>
<gene>
    <name evidence="1" type="ORF">LTR84_008761</name>
</gene>
<dbReference type="Proteomes" id="UP001358417">
    <property type="component" value="Unassembled WGS sequence"/>
</dbReference>
<evidence type="ECO:0000313" key="2">
    <source>
        <dbReference type="Proteomes" id="UP001358417"/>
    </source>
</evidence>
<dbReference type="RefSeq" id="XP_064701580.1">
    <property type="nucleotide sequence ID" value="XM_064852306.1"/>
</dbReference>
<sequence length="204" mass="23061">MKNGSVSGPSGTIVLPIRPNPQVLDKHTTISIMTISNVLYTPTGTRSELSWPVLKRQGFTMKRIHSYSRVVKNSPFGKPEPVLKGMLDYFVRRKVYAVQHPRSGANLLYASQLEPDLFELCILPTTFNAGQWEKWVMGSVLQEVVNLRGTYIMTDPQEDDRFRRNYKAIVLYPKLELVGPYNRHPEADVDLLTRGGEVATVLEG</sequence>
<dbReference type="AlphaFoldDB" id="A0AAV9MX04"/>
<protein>
    <submittedName>
        <fullName evidence="1">Uncharacterized protein</fullName>
    </submittedName>
</protein>
<reference evidence="1 2" key="1">
    <citation type="submission" date="2023-08" db="EMBL/GenBank/DDBJ databases">
        <title>Black Yeasts Isolated from many extreme environments.</title>
        <authorList>
            <person name="Coleine C."/>
            <person name="Stajich J.E."/>
            <person name="Selbmann L."/>
        </authorList>
    </citation>
    <scope>NUCLEOTIDE SEQUENCE [LARGE SCALE GENOMIC DNA]</scope>
    <source>
        <strain evidence="1 2">CCFEE 5792</strain>
    </source>
</reference>
<accession>A0AAV9MX04</accession>
<dbReference type="GeneID" id="89976924"/>
<proteinExistence type="predicted"/>
<dbReference type="EMBL" id="JAVRRD010000033">
    <property type="protein sequence ID" value="KAK5045975.1"/>
    <property type="molecule type" value="Genomic_DNA"/>
</dbReference>
<comment type="caution">
    <text evidence="1">The sequence shown here is derived from an EMBL/GenBank/DDBJ whole genome shotgun (WGS) entry which is preliminary data.</text>
</comment>
<organism evidence="1 2">
    <name type="scientific">Exophiala bonariae</name>
    <dbReference type="NCBI Taxonomy" id="1690606"/>
    <lineage>
        <taxon>Eukaryota</taxon>
        <taxon>Fungi</taxon>
        <taxon>Dikarya</taxon>
        <taxon>Ascomycota</taxon>
        <taxon>Pezizomycotina</taxon>
        <taxon>Eurotiomycetes</taxon>
        <taxon>Chaetothyriomycetidae</taxon>
        <taxon>Chaetothyriales</taxon>
        <taxon>Herpotrichiellaceae</taxon>
        <taxon>Exophiala</taxon>
    </lineage>
</organism>